<gene>
    <name evidence="1" type="ORF">MNOR_LOCUS26870</name>
</gene>
<evidence type="ECO:0000313" key="2">
    <source>
        <dbReference type="Proteomes" id="UP001497623"/>
    </source>
</evidence>
<comment type="caution">
    <text evidence="1">The sequence shown here is derived from an EMBL/GenBank/DDBJ whole genome shotgun (WGS) entry which is preliminary data.</text>
</comment>
<keyword evidence="2" id="KW-1185">Reference proteome</keyword>
<dbReference type="Proteomes" id="UP001497623">
    <property type="component" value="Unassembled WGS sequence"/>
</dbReference>
<dbReference type="InterPro" id="IPR013783">
    <property type="entry name" value="Ig-like_fold"/>
</dbReference>
<feature type="non-terminal residue" evidence="1">
    <location>
        <position position="157"/>
    </location>
</feature>
<evidence type="ECO:0000313" key="1">
    <source>
        <dbReference type="EMBL" id="CAL4131821.1"/>
    </source>
</evidence>
<organism evidence="1 2">
    <name type="scientific">Meganyctiphanes norvegica</name>
    <name type="common">Northern krill</name>
    <name type="synonym">Thysanopoda norvegica</name>
    <dbReference type="NCBI Taxonomy" id="48144"/>
    <lineage>
        <taxon>Eukaryota</taxon>
        <taxon>Metazoa</taxon>
        <taxon>Ecdysozoa</taxon>
        <taxon>Arthropoda</taxon>
        <taxon>Crustacea</taxon>
        <taxon>Multicrustacea</taxon>
        <taxon>Malacostraca</taxon>
        <taxon>Eumalacostraca</taxon>
        <taxon>Eucarida</taxon>
        <taxon>Euphausiacea</taxon>
        <taxon>Euphausiidae</taxon>
        <taxon>Meganyctiphanes</taxon>
    </lineage>
</organism>
<dbReference type="Gene3D" id="2.60.40.10">
    <property type="entry name" value="Immunoglobulins"/>
    <property type="match status" value="1"/>
</dbReference>
<reference evidence="1 2" key="1">
    <citation type="submission" date="2024-05" db="EMBL/GenBank/DDBJ databases">
        <authorList>
            <person name="Wallberg A."/>
        </authorList>
    </citation>
    <scope>NUCLEOTIDE SEQUENCE [LARGE SCALE GENOMIC DNA]</scope>
</reference>
<protein>
    <submittedName>
        <fullName evidence="1">Uncharacterized protein</fullName>
    </submittedName>
</protein>
<accession>A0AAV2RLU3</accession>
<dbReference type="EMBL" id="CAXKWB010027440">
    <property type="protein sequence ID" value="CAL4131821.1"/>
    <property type="molecule type" value="Genomic_DNA"/>
</dbReference>
<sequence length="157" mass="17693">SIVTLSTLHHVLKEVENGQMLGCVVSHHTLAEPEITTVPITVFFSPAEQKFHIFNQIPLHSDYEVRLNFSSNPQPNIIEWFYGANFFVMPNLIQIPSDNGKITTSIINHGNDKYQALLRIAGLTKEDFKLKFKLHVANEIGAADYRVILFMADNSLG</sequence>
<feature type="non-terminal residue" evidence="1">
    <location>
        <position position="1"/>
    </location>
</feature>
<proteinExistence type="predicted"/>
<dbReference type="AlphaFoldDB" id="A0AAV2RLU3"/>
<name>A0AAV2RLU3_MEGNR</name>